<accession>A0ABP9UJH4</accession>
<feature type="domain" description="Nudix hydrolase" evidence="1">
    <location>
        <begin position="44"/>
        <end position="177"/>
    </location>
</feature>
<dbReference type="Gene3D" id="3.90.79.10">
    <property type="entry name" value="Nucleoside Triphosphate Pyrophosphohydrolase"/>
    <property type="match status" value="1"/>
</dbReference>
<sequence>MHRQPLIDALLAYREAHPDEKDTVDRFHAFVRGQSDCFERSLAIGHITGSAWVVDRSGGNVLLTHHAKLDRWLQLGGHADGVADPLAVAFTEAREESGLDDFEAVSRDIFDLDIHPIPARRDEPEHLHYDVRYVLRATGPTDYTVSDESHDLAWIPLEKVPNYTTDPSMLRMLRKWQERQ</sequence>
<dbReference type="CDD" id="cd03674">
    <property type="entry name" value="NUDIX_Hydrolase"/>
    <property type="match status" value="1"/>
</dbReference>
<protein>
    <recommendedName>
        <fullName evidence="1">Nudix hydrolase domain-containing protein</fullName>
    </recommendedName>
</protein>
<evidence type="ECO:0000313" key="3">
    <source>
        <dbReference type="Proteomes" id="UP001476282"/>
    </source>
</evidence>
<dbReference type="EMBL" id="BAABRI010000004">
    <property type="protein sequence ID" value="GAA5481783.1"/>
    <property type="molecule type" value="Genomic_DNA"/>
</dbReference>
<dbReference type="PROSITE" id="PS51462">
    <property type="entry name" value="NUDIX"/>
    <property type="match status" value="1"/>
</dbReference>
<reference evidence="2 3" key="1">
    <citation type="submission" date="2024-02" db="EMBL/GenBank/DDBJ databases">
        <title>Haloferula sargassicola NBRC 104335.</title>
        <authorList>
            <person name="Ichikawa N."/>
            <person name="Katano-Makiyama Y."/>
            <person name="Hidaka K."/>
        </authorList>
    </citation>
    <scope>NUCLEOTIDE SEQUENCE [LARGE SCALE GENOMIC DNA]</scope>
    <source>
        <strain evidence="2 3">NBRC 104335</strain>
    </source>
</reference>
<organism evidence="2 3">
    <name type="scientific">Haloferula sargassicola</name>
    <dbReference type="NCBI Taxonomy" id="490096"/>
    <lineage>
        <taxon>Bacteria</taxon>
        <taxon>Pseudomonadati</taxon>
        <taxon>Verrucomicrobiota</taxon>
        <taxon>Verrucomicrobiia</taxon>
        <taxon>Verrucomicrobiales</taxon>
        <taxon>Verrucomicrobiaceae</taxon>
        <taxon>Haloferula</taxon>
    </lineage>
</organism>
<dbReference type="InterPro" id="IPR015797">
    <property type="entry name" value="NUDIX_hydrolase-like_dom_sf"/>
</dbReference>
<keyword evidence="3" id="KW-1185">Reference proteome</keyword>
<evidence type="ECO:0000259" key="1">
    <source>
        <dbReference type="PROSITE" id="PS51462"/>
    </source>
</evidence>
<name>A0ABP9UJH4_9BACT</name>
<dbReference type="Pfam" id="PF00293">
    <property type="entry name" value="NUDIX"/>
    <property type="match status" value="1"/>
</dbReference>
<dbReference type="SUPFAM" id="SSF55811">
    <property type="entry name" value="Nudix"/>
    <property type="match status" value="1"/>
</dbReference>
<evidence type="ECO:0000313" key="2">
    <source>
        <dbReference type="EMBL" id="GAA5481783.1"/>
    </source>
</evidence>
<gene>
    <name evidence="2" type="ORF">Hsar01_00994</name>
</gene>
<dbReference type="RefSeq" id="WP_353565931.1">
    <property type="nucleotide sequence ID" value="NZ_BAABRI010000004.1"/>
</dbReference>
<dbReference type="InterPro" id="IPR000086">
    <property type="entry name" value="NUDIX_hydrolase_dom"/>
</dbReference>
<proteinExistence type="predicted"/>
<dbReference type="Proteomes" id="UP001476282">
    <property type="component" value="Unassembled WGS sequence"/>
</dbReference>
<comment type="caution">
    <text evidence="2">The sequence shown here is derived from an EMBL/GenBank/DDBJ whole genome shotgun (WGS) entry which is preliminary data.</text>
</comment>